<evidence type="ECO:0000256" key="1">
    <source>
        <dbReference type="SAM" id="Phobius"/>
    </source>
</evidence>
<organism evidence="2">
    <name type="scientific">bioreactor metagenome</name>
    <dbReference type="NCBI Taxonomy" id="1076179"/>
    <lineage>
        <taxon>unclassified sequences</taxon>
        <taxon>metagenomes</taxon>
        <taxon>ecological metagenomes</taxon>
    </lineage>
</organism>
<reference evidence="2" key="1">
    <citation type="submission" date="2019-08" db="EMBL/GenBank/DDBJ databases">
        <authorList>
            <person name="Kucharzyk K."/>
            <person name="Murdoch R.W."/>
            <person name="Higgins S."/>
            <person name="Loffler F."/>
        </authorList>
    </citation>
    <scope>NUCLEOTIDE SEQUENCE</scope>
</reference>
<keyword evidence="1" id="KW-0812">Transmembrane</keyword>
<protein>
    <submittedName>
        <fullName evidence="2">Uncharacterized protein</fullName>
    </submittedName>
</protein>
<proteinExistence type="predicted"/>
<name>A0A645A5Q2_9ZZZZ</name>
<gene>
    <name evidence="2" type="ORF">SDC9_95240</name>
</gene>
<dbReference type="AlphaFoldDB" id="A0A645A5Q2"/>
<evidence type="ECO:0000313" key="2">
    <source>
        <dbReference type="EMBL" id="MPM48515.1"/>
    </source>
</evidence>
<sequence length="87" mass="10192">MDNPRIAPLRPESQREIAVFGNGHPVAHNLNGVDTVLRIVFSPQIRRHRFRTDTVYPVHVYRLVVSAAWLVHFFVVYQRPHFFFPKG</sequence>
<dbReference type="EMBL" id="VSSQ01012132">
    <property type="protein sequence ID" value="MPM48515.1"/>
    <property type="molecule type" value="Genomic_DNA"/>
</dbReference>
<accession>A0A645A5Q2</accession>
<keyword evidence="1" id="KW-1133">Transmembrane helix</keyword>
<comment type="caution">
    <text evidence="2">The sequence shown here is derived from an EMBL/GenBank/DDBJ whole genome shotgun (WGS) entry which is preliminary data.</text>
</comment>
<feature type="transmembrane region" description="Helical" evidence="1">
    <location>
        <begin position="59"/>
        <end position="77"/>
    </location>
</feature>
<keyword evidence="1" id="KW-0472">Membrane</keyword>